<comment type="caution">
    <text evidence="1">The sequence shown here is derived from an EMBL/GenBank/DDBJ whole genome shotgun (WGS) entry which is preliminary data.</text>
</comment>
<protein>
    <submittedName>
        <fullName evidence="1">Uncharacterized protein</fullName>
    </submittedName>
</protein>
<keyword evidence="2" id="KW-1185">Reference proteome</keyword>
<organism evidence="1 2">
    <name type="scientific">Pristionchus entomophagus</name>
    <dbReference type="NCBI Taxonomy" id="358040"/>
    <lineage>
        <taxon>Eukaryota</taxon>
        <taxon>Metazoa</taxon>
        <taxon>Ecdysozoa</taxon>
        <taxon>Nematoda</taxon>
        <taxon>Chromadorea</taxon>
        <taxon>Rhabditida</taxon>
        <taxon>Rhabditina</taxon>
        <taxon>Diplogasteromorpha</taxon>
        <taxon>Diplogasteroidea</taxon>
        <taxon>Neodiplogasteridae</taxon>
        <taxon>Pristionchus</taxon>
    </lineage>
</organism>
<proteinExistence type="predicted"/>
<evidence type="ECO:0000313" key="1">
    <source>
        <dbReference type="EMBL" id="GMS88380.1"/>
    </source>
</evidence>
<dbReference type="AlphaFoldDB" id="A0AAV5T7U5"/>
<sequence length="99" mass="10963">ANGNYSILNLNDYKAKGSDVTVWVIESSKAADIDYEVYDAIQMTRVPAIPKDVITIMSANQFTIVAQPGEDNSYTARLVGFDNAFENNPDECVHAYRTP</sequence>
<dbReference type="EMBL" id="BTSX01000003">
    <property type="protein sequence ID" value="GMS88380.1"/>
    <property type="molecule type" value="Genomic_DNA"/>
</dbReference>
<gene>
    <name evidence="1" type="ORF">PENTCL1PPCAC_10555</name>
</gene>
<feature type="non-terminal residue" evidence="1">
    <location>
        <position position="1"/>
    </location>
</feature>
<feature type="non-terminal residue" evidence="1">
    <location>
        <position position="99"/>
    </location>
</feature>
<name>A0AAV5T7U5_9BILA</name>
<reference evidence="1" key="1">
    <citation type="submission" date="2023-10" db="EMBL/GenBank/DDBJ databases">
        <title>Genome assembly of Pristionchus species.</title>
        <authorList>
            <person name="Yoshida K."/>
            <person name="Sommer R.J."/>
        </authorList>
    </citation>
    <scope>NUCLEOTIDE SEQUENCE</scope>
    <source>
        <strain evidence="1">RS0144</strain>
    </source>
</reference>
<evidence type="ECO:0000313" key="2">
    <source>
        <dbReference type="Proteomes" id="UP001432027"/>
    </source>
</evidence>
<dbReference type="Proteomes" id="UP001432027">
    <property type="component" value="Unassembled WGS sequence"/>
</dbReference>
<accession>A0AAV5T7U5</accession>